<evidence type="ECO:0000256" key="1">
    <source>
        <dbReference type="SAM" id="Phobius"/>
    </source>
</evidence>
<protein>
    <submittedName>
        <fullName evidence="2">Uncharacterized protein</fullName>
    </submittedName>
</protein>
<organism evidence="2 3">
    <name type="scientific">Aspergillus vadensis (strain CBS 113365 / IMI 142717 / IBT 24658)</name>
    <dbReference type="NCBI Taxonomy" id="1448311"/>
    <lineage>
        <taxon>Eukaryota</taxon>
        <taxon>Fungi</taxon>
        <taxon>Dikarya</taxon>
        <taxon>Ascomycota</taxon>
        <taxon>Pezizomycotina</taxon>
        <taxon>Eurotiomycetes</taxon>
        <taxon>Eurotiomycetidae</taxon>
        <taxon>Eurotiales</taxon>
        <taxon>Aspergillaceae</taxon>
        <taxon>Aspergillus</taxon>
        <taxon>Aspergillus subgen. Circumdati</taxon>
    </lineage>
</organism>
<dbReference type="EMBL" id="KZ821631">
    <property type="protein sequence ID" value="PYH67149.1"/>
    <property type="molecule type" value="Genomic_DNA"/>
</dbReference>
<keyword evidence="1" id="KW-0812">Transmembrane</keyword>
<evidence type="ECO:0000313" key="3">
    <source>
        <dbReference type="Proteomes" id="UP000248405"/>
    </source>
</evidence>
<sequence>VLASGPVKGAMKADIIVFLMFDCFYITQIYFILRYIYVTPFLIWSNHQELVDILASGLVKCIKEAEVLVFLS</sequence>
<keyword evidence="1" id="KW-1133">Transmembrane helix</keyword>
<feature type="non-terminal residue" evidence="2">
    <location>
        <position position="1"/>
    </location>
</feature>
<keyword evidence="3" id="KW-1185">Reference proteome</keyword>
<gene>
    <name evidence="2" type="ORF">BO88DRAFT_344885</name>
</gene>
<feature type="transmembrane region" description="Helical" evidence="1">
    <location>
        <begin position="15"/>
        <end position="37"/>
    </location>
</feature>
<dbReference type="GeneID" id="37207859"/>
<name>A0A319B3Q9_ASPVC</name>
<dbReference type="AlphaFoldDB" id="A0A319B3Q9"/>
<accession>A0A319B3Q9</accession>
<dbReference type="RefSeq" id="XP_025560943.1">
    <property type="nucleotide sequence ID" value="XM_025703267.1"/>
</dbReference>
<reference evidence="2" key="1">
    <citation type="submission" date="2016-12" db="EMBL/GenBank/DDBJ databases">
        <title>The genomes of Aspergillus section Nigri reveals drivers in fungal speciation.</title>
        <authorList>
            <consortium name="DOE Joint Genome Institute"/>
            <person name="Vesth T.C."/>
            <person name="Nybo J."/>
            <person name="Theobald S."/>
            <person name="Brandl J."/>
            <person name="Frisvad J.C."/>
            <person name="Nielsen K.F."/>
            <person name="Lyhne E.K."/>
            <person name="Kogle M.E."/>
            <person name="Kuo A."/>
            <person name="Riley R."/>
            <person name="Clum A."/>
            <person name="Nolan M."/>
            <person name="Lipzen A."/>
            <person name="Salamov A."/>
            <person name="Henrissat B."/>
            <person name="Wiebenga A."/>
            <person name="De Vries R.P."/>
            <person name="Grigoriev I.V."/>
            <person name="Mortensen U.H."/>
            <person name="Andersen M.R."/>
            <person name="Baker S.E."/>
        </authorList>
    </citation>
    <scope>NUCLEOTIDE SEQUENCE [LARGE SCALE GENOMIC DNA]</scope>
    <source>
        <strain evidence="2">CBS 113365</strain>
    </source>
</reference>
<proteinExistence type="predicted"/>
<keyword evidence="1" id="KW-0472">Membrane</keyword>
<dbReference type="Proteomes" id="UP000248405">
    <property type="component" value="Unassembled WGS sequence"/>
</dbReference>
<evidence type="ECO:0000313" key="2">
    <source>
        <dbReference type="EMBL" id="PYH67149.1"/>
    </source>
</evidence>